<dbReference type="AlphaFoldDB" id="A0AAE1GQK3"/>
<dbReference type="InterPro" id="IPR029044">
    <property type="entry name" value="Nucleotide-diphossugar_trans"/>
</dbReference>
<name>A0AAE1GQK3_9NEOP</name>
<dbReference type="Proteomes" id="UP001219518">
    <property type="component" value="Unassembled WGS sequence"/>
</dbReference>
<dbReference type="InterPro" id="IPR018294">
    <property type="entry name" value="ISPD_synthase_CS"/>
</dbReference>
<dbReference type="InterPro" id="IPR034683">
    <property type="entry name" value="IspD/TarI"/>
</dbReference>
<dbReference type="GO" id="GO:0035269">
    <property type="term" value="P:protein O-linked glycosylation via mannose"/>
    <property type="evidence" value="ECO:0007669"/>
    <property type="project" value="TreeGrafter"/>
</dbReference>
<dbReference type="CDD" id="cd02516">
    <property type="entry name" value="CDP-ME_synthetase"/>
    <property type="match status" value="1"/>
</dbReference>
<evidence type="ECO:0000256" key="2">
    <source>
        <dbReference type="ARBA" id="ARBA00022679"/>
    </source>
</evidence>
<dbReference type="PANTHER" id="PTHR43015:SF1">
    <property type="entry name" value="D-RIBITOL-5-PHOSPHATE CYTIDYLYLTRANSFERASE"/>
    <property type="match status" value="1"/>
</dbReference>
<protein>
    <submittedName>
        <fullName evidence="4">D-ribitol-5-phosphate cytidylyltransferase</fullName>
    </submittedName>
</protein>
<reference evidence="4" key="1">
    <citation type="submission" date="2021-07" db="EMBL/GenBank/DDBJ databases">
        <authorList>
            <person name="Catto M.A."/>
            <person name="Jacobson A."/>
            <person name="Kennedy G."/>
            <person name="Labadie P."/>
            <person name="Hunt B.G."/>
            <person name="Srinivasan R."/>
        </authorList>
    </citation>
    <scope>NUCLEOTIDE SEQUENCE</scope>
    <source>
        <strain evidence="4">PL_HMW_Pooled</strain>
        <tissue evidence="4">Head</tissue>
    </source>
</reference>
<keyword evidence="2" id="KW-0808">Transferase</keyword>
<keyword evidence="3 4" id="KW-0548">Nucleotidyltransferase</keyword>
<proteinExistence type="inferred from homology"/>
<dbReference type="PROSITE" id="PS01295">
    <property type="entry name" value="ISPD"/>
    <property type="match status" value="1"/>
</dbReference>
<dbReference type="Gene3D" id="3.90.550.10">
    <property type="entry name" value="Spore Coat Polysaccharide Biosynthesis Protein SpsA, Chain A"/>
    <property type="match status" value="1"/>
</dbReference>
<keyword evidence="5" id="KW-1185">Reference proteome</keyword>
<evidence type="ECO:0000313" key="5">
    <source>
        <dbReference type="Proteomes" id="UP001219518"/>
    </source>
</evidence>
<reference evidence="4" key="2">
    <citation type="journal article" date="2023" name="BMC Genomics">
        <title>Pest status, molecular evolution, and epigenetic factors derived from the genome assembly of Frankliniella fusca, a thysanopteran phytovirus vector.</title>
        <authorList>
            <person name="Catto M.A."/>
            <person name="Labadie P.E."/>
            <person name="Jacobson A.L."/>
            <person name="Kennedy G.G."/>
            <person name="Srinivasan R."/>
            <person name="Hunt B.G."/>
        </authorList>
    </citation>
    <scope>NUCLEOTIDE SEQUENCE</scope>
    <source>
        <strain evidence="4">PL_HMW_Pooled</strain>
    </source>
</reference>
<gene>
    <name evidence="4" type="ORF">KUF71_003056</name>
</gene>
<dbReference type="Pfam" id="PF01128">
    <property type="entry name" value="IspD"/>
    <property type="match status" value="1"/>
</dbReference>
<dbReference type="EMBL" id="JAHWGI010000011">
    <property type="protein sequence ID" value="KAK3907557.1"/>
    <property type="molecule type" value="Genomic_DNA"/>
</dbReference>
<dbReference type="SUPFAM" id="SSF53448">
    <property type="entry name" value="Nucleotide-diphospho-sugar transferases"/>
    <property type="match status" value="1"/>
</dbReference>
<comment type="similarity">
    <text evidence="1">Belongs to the IspD/TarI cytidylyltransferase family. IspD subfamily.</text>
</comment>
<dbReference type="PANTHER" id="PTHR43015">
    <property type="entry name" value="D-RIBITOL-5-PHOSPHATE CYTIDYLYLTRANSFERASE"/>
    <property type="match status" value="1"/>
</dbReference>
<evidence type="ECO:0000313" key="4">
    <source>
        <dbReference type="EMBL" id="KAK3907557.1"/>
    </source>
</evidence>
<evidence type="ECO:0000256" key="3">
    <source>
        <dbReference type="ARBA" id="ARBA00022695"/>
    </source>
</evidence>
<dbReference type="GO" id="GO:0008299">
    <property type="term" value="P:isoprenoid biosynthetic process"/>
    <property type="evidence" value="ECO:0007669"/>
    <property type="project" value="InterPro"/>
</dbReference>
<comment type="caution">
    <text evidence="4">The sequence shown here is derived from an EMBL/GenBank/DDBJ whole genome shotgun (WGS) entry which is preliminary data.</text>
</comment>
<organism evidence="4 5">
    <name type="scientific">Frankliniella fusca</name>
    <dbReference type="NCBI Taxonomy" id="407009"/>
    <lineage>
        <taxon>Eukaryota</taxon>
        <taxon>Metazoa</taxon>
        <taxon>Ecdysozoa</taxon>
        <taxon>Arthropoda</taxon>
        <taxon>Hexapoda</taxon>
        <taxon>Insecta</taxon>
        <taxon>Pterygota</taxon>
        <taxon>Neoptera</taxon>
        <taxon>Paraneoptera</taxon>
        <taxon>Thysanoptera</taxon>
        <taxon>Terebrantia</taxon>
        <taxon>Thripoidea</taxon>
        <taxon>Thripidae</taxon>
        <taxon>Frankliniella</taxon>
    </lineage>
</organism>
<evidence type="ECO:0000256" key="1">
    <source>
        <dbReference type="ARBA" id="ARBA00009789"/>
    </source>
</evidence>
<dbReference type="GO" id="GO:0047349">
    <property type="term" value="F:D-ribitol-5-phosphate cytidylyltransferase activity"/>
    <property type="evidence" value="ECO:0007669"/>
    <property type="project" value="TreeGrafter"/>
</dbReference>
<dbReference type="GO" id="GO:0005829">
    <property type="term" value="C:cytosol"/>
    <property type="evidence" value="ECO:0007669"/>
    <property type="project" value="TreeGrafter"/>
</dbReference>
<accession>A0AAE1GQK3</accession>
<sequence>MVGVLRQVTYVRDGGRRSCGSGAEVIQAWDCNMVDFDVGVILPAAGSGERLGGSTPKQYCKVLDKPLFLHALESFEKIPYIRHIALVVDDPANVEALLQESSCHKVFVVQGESTRHRSIRAGLQALLKLDCKLRVVIVHDAVRPIVPSDLVEQLVKAADENGAAGSVCPLVSTVLSAESDGSLQTALDRKSHLASETPQAFQTNVLLSSYNKCSEEDLDCGTECLQLALLYAGVHARLIKGSPNDLWKVTLRRDLYMATECIRERSNSVCIMATEGSEPAEVLSESLASHVQRVERVLTSNEESINLSSGQVFNNVIFFHASQIDMESPLLKFAALFDLDHQGLIIHILEQRSAEELQNMNVYDLQLSGQRMARQYQKLKKGVVVIHCLDNDTDSTNLVRLVTSLLRGHPFSLTGQTLFL</sequence>